<accession>A0A0R0DEG3</accession>
<feature type="transmembrane region" description="Helical" evidence="1">
    <location>
        <begin position="96"/>
        <end position="115"/>
    </location>
</feature>
<evidence type="ECO:0000313" key="3">
    <source>
        <dbReference type="Proteomes" id="UP000051386"/>
    </source>
</evidence>
<evidence type="ECO:0000313" key="2">
    <source>
        <dbReference type="EMBL" id="KRG76714.1"/>
    </source>
</evidence>
<dbReference type="AlphaFoldDB" id="A0A0R0DEG3"/>
<reference evidence="2 3" key="1">
    <citation type="submission" date="2015-05" db="EMBL/GenBank/DDBJ databases">
        <title>Genome sequencing and analysis of members of genus Stenotrophomonas.</title>
        <authorList>
            <person name="Patil P.P."/>
            <person name="Midha S."/>
            <person name="Patil P.B."/>
        </authorList>
    </citation>
    <scope>NUCLEOTIDE SEQUENCE [LARGE SCALE GENOMIC DNA]</scope>
    <source>
        <strain evidence="2 3">DSM 21508</strain>
    </source>
</reference>
<keyword evidence="3" id="KW-1185">Reference proteome</keyword>
<feature type="transmembrane region" description="Helical" evidence="1">
    <location>
        <begin position="51"/>
        <end position="67"/>
    </location>
</feature>
<keyword evidence="1" id="KW-0472">Membrane</keyword>
<sequence length="204" mass="22681">MSCMACCPTRLLPDHARRTAIVSHPRRVAFVLLSLAYPPLMYLAMGRFEPRWLSLLLFAVALLRALGTRERLWIWSAAGTGLLAVVALLGNEALPLKLYPALVNAVLLVFFLVSLRHPPTVAERFARLQDPQLPPFAIAYTRRVTQVWCGFFVVNGALALATALWASDATWALYNGLLAYLLMGLLHAAEWTVRRRVKAAHGHV</sequence>
<dbReference type="EMBL" id="LDJK01000007">
    <property type="protein sequence ID" value="KRG76714.1"/>
    <property type="molecule type" value="Genomic_DNA"/>
</dbReference>
<feature type="transmembrane region" description="Helical" evidence="1">
    <location>
        <begin position="72"/>
        <end position="90"/>
    </location>
</feature>
<dbReference type="PATRIC" id="fig|517011.3.peg.2889"/>
<protein>
    <submittedName>
        <fullName evidence="2">Membrane protein</fullName>
    </submittedName>
</protein>
<dbReference type="Proteomes" id="UP000051386">
    <property type="component" value="Unassembled WGS sequence"/>
</dbReference>
<feature type="transmembrane region" description="Helical" evidence="1">
    <location>
        <begin position="171"/>
        <end position="189"/>
    </location>
</feature>
<organism evidence="2 3">
    <name type="scientific">Stenotrophomonas chelatiphaga</name>
    <dbReference type="NCBI Taxonomy" id="517011"/>
    <lineage>
        <taxon>Bacteria</taxon>
        <taxon>Pseudomonadati</taxon>
        <taxon>Pseudomonadota</taxon>
        <taxon>Gammaproteobacteria</taxon>
        <taxon>Lysobacterales</taxon>
        <taxon>Lysobacteraceae</taxon>
        <taxon>Stenotrophomonas</taxon>
    </lineage>
</organism>
<evidence type="ECO:0000256" key="1">
    <source>
        <dbReference type="SAM" id="Phobius"/>
    </source>
</evidence>
<name>A0A0R0DEG3_9GAMM</name>
<keyword evidence="1" id="KW-0812">Transmembrane</keyword>
<feature type="transmembrane region" description="Helical" evidence="1">
    <location>
        <begin position="27"/>
        <end position="45"/>
    </location>
</feature>
<comment type="caution">
    <text evidence="2">The sequence shown here is derived from an EMBL/GenBank/DDBJ whole genome shotgun (WGS) entry which is preliminary data.</text>
</comment>
<gene>
    <name evidence="2" type="ORF">ABB28_02665</name>
</gene>
<keyword evidence="1" id="KW-1133">Transmembrane helix</keyword>
<proteinExistence type="predicted"/>
<feature type="transmembrane region" description="Helical" evidence="1">
    <location>
        <begin position="147"/>
        <end position="165"/>
    </location>
</feature>